<feature type="domain" description="Methyltransferase" evidence="7">
    <location>
        <begin position="248"/>
        <end position="295"/>
    </location>
</feature>
<evidence type="ECO:0000256" key="5">
    <source>
        <dbReference type="HAMAP-Rule" id="MF_00786"/>
    </source>
</evidence>
<keyword evidence="2 5" id="KW-0489">Methyltransferase</keyword>
<dbReference type="SUPFAM" id="SSF53335">
    <property type="entry name" value="S-adenosyl-L-methionine-dependent methyltransferases"/>
    <property type="match status" value="1"/>
</dbReference>
<dbReference type="EC" id="2.1.1.196" evidence="5"/>
<dbReference type="InterPro" id="IPR029063">
    <property type="entry name" value="SAM-dependent_MTases_sf"/>
</dbReference>
<evidence type="ECO:0000256" key="1">
    <source>
        <dbReference type="ARBA" id="ARBA00022573"/>
    </source>
</evidence>
<dbReference type="InterPro" id="IPR025714">
    <property type="entry name" value="Methyltranfer_dom"/>
</dbReference>
<feature type="binding site" evidence="5">
    <location>
        <position position="301"/>
    </location>
    <ligand>
        <name>S-adenosyl-L-methionine</name>
        <dbReference type="ChEBI" id="CHEBI:59789"/>
    </ligand>
</feature>
<dbReference type="NCBIfam" id="TIGR02467">
    <property type="entry name" value="CbiE"/>
    <property type="match status" value="1"/>
</dbReference>
<name>A0A8T3VSZ8_METOL</name>
<dbReference type="AlphaFoldDB" id="A0A8T3VSZ8"/>
<dbReference type="NCBIfam" id="TIGR02469">
    <property type="entry name" value="CbiT"/>
    <property type="match status" value="1"/>
</dbReference>
<comment type="pathway">
    <text evidence="5">Cofactor biosynthesis; adenosylcobalamin biosynthesis; cob(II)yrinate a,c-diamide from sirohydrochlorin (anaerobic route): step 8/10.</text>
</comment>
<dbReference type="PANTHER" id="PTHR43182:SF1">
    <property type="entry name" value="COBALT-PRECORRIN-7 C(5)-METHYLTRANSFERASE"/>
    <property type="match status" value="1"/>
</dbReference>
<proteinExistence type="inferred from homology"/>
<dbReference type="CDD" id="cd11644">
    <property type="entry name" value="Precorrin-6Y-MT"/>
    <property type="match status" value="1"/>
</dbReference>
<feature type="binding site" evidence="5">
    <location>
        <position position="226"/>
    </location>
    <ligand>
        <name>S-adenosyl-L-methionine</name>
        <dbReference type="ChEBI" id="CHEBI:59789"/>
    </ligand>
</feature>
<dbReference type="Pfam" id="PF00590">
    <property type="entry name" value="TP_methylase"/>
    <property type="match status" value="1"/>
</dbReference>
<dbReference type="HAMAP" id="MF_00786">
    <property type="entry name" value="CbiT"/>
    <property type="match status" value="1"/>
</dbReference>
<dbReference type="EMBL" id="SUTG01000016">
    <property type="protein sequence ID" value="MBE6512401.1"/>
    <property type="molecule type" value="Genomic_DNA"/>
</dbReference>
<keyword evidence="4 5" id="KW-0949">S-adenosyl-L-methionine</keyword>
<comment type="function">
    <text evidence="5">Catalyzes the methylation of C-15 in cobalt-precorrin-6B followed by the decarboxylation of C-12 to form cobalt-precorrin-7.</text>
</comment>
<dbReference type="Gene3D" id="3.40.50.150">
    <property type="entry name" value="Vaccinia Virus protein VP39"/>
    <property type="match status" value="1"/>
</dbReference>
<evidence type="ECO:0000313" key="8">
    <source>
        <dbReference type="EMBL" id="MBE6512401.1"/>
    </source>
</evidence>
<dbReference type="InterPro" id="IPR023475">
    <property type="entry name" value="CbiT"/>
</dbReference>
<accession>A0A8T3VSZ8</accession>
<dbReference type="GO" id="GO:0019251">
    <property type="term" value="P:anaerobic cobalamin biosynthetic process"/>
    <property type="evidence" value="ECO:0007669"/>
    <property type="project" value="UniProtKB-UniRule"/>
</dbReference>
<comment type="catalytic activity">
    <reaction evidence="5">
        <text>Co-precorrin-6B + S-adenosyl-L-methionine = Co-precorrin-7 + S-adenosyl-L-homocysteine + CO2</text>
        <dbReference type="Rhea" id="RHEA:36067"/>
        <dbReference type="ChEBI" id="CHEBI:16526"/>
        <dbReference type="ChEBI" id="CHEBI:57856"/>
        <dbReference type="ChEBI" id="CHEBI:59789"/>
        <dbReference type="ChEBI" id="CHEBI:70791"/>
        <dbReference type="ChEBI" id="CHEBI:72780"/>
        <dbReference type="EC" id="2.1.1.196"/>
    </reaction>
</comment>
<evidence type="ECO:0000256" key="3">
    <source>
        <dbReference type="ARBA" id="ARBA00022679"/>
    </source>
</evidence>
<dbReference type="GO" id="GO:0032259">
    <property type="term" value="P:methylation"/>
    <property type="evidence" value="ECO:0007669"/>
    <property type="project" value="UniProtKB-KW"/>
</dbReference>
<feature type="binding site" evidence="5">
    <location>
        <begin position="250"/>
        <end position="254"/>
    </location>
    <ligand>
        <name>S-adenosyl-L-methionine</name>
        <dbReference type="ChEBI" id="CHEBI:59789"/>
    </ligand>
</feature>
<comment type="caution">
    <text evidence="8">The sequence shown here is derived from an EMBL/GenBank/DDBJ whole genome shotgun (WGS) entry which is preliminary data.</text>
</comment>
<dbReference type="InterPro" id="IPR014776">
    <property type="entry name" value="4pyrrole_Mease_sub2"/>
</dbReference>
<sequence>MLMKEINIIGMGMSEKTLTAEALELIIEADILIGAKRLINEFPHMKKPSYNAYLSNDILEIIEKTDAEKIAILVSGDVGFYSAAEKLVDVLNDYGPNLVSGISSVSYFFAKCSLPWKDANLISCHGIDTNIVSSVRRNRYTFALTGKNIPELQKELVKYGFSDLKVWIGENLGSDDESIQESKISDLDGMEFSSLTVLIIENPDFDSRIRTGIPDEEFIRGKVPMTKSEVRAVCLSKLSLSPTDIAYDIGCGTGSVTIEMAFSAYEGKVYAFDKNEDAIALLEQNCQKFHLDNVDGICGLAPECLKDLPVPDVAFIGGSSGNMDEIVSYLHGINDKMRFVITAVTLENAMAGLDSLKNVGISGDIVQVAVSKGKQIGDLHMLMAQNPIFIISGSGASE</sequence>
<dbReference type="InterPro" id="IPR050714">
    <property type="entry name" value="Cobalamin_biosynth_MTase"/>
</dbReference>
<reference evidence="8" key="1">
    <citation type="submission" date="2019-04" db="EMBL/GenBank/DDBJ databases">
        <title>Evolution of Biomass-Degrading Anaerobic Consortia Revealed by Metagenomics.</title>
        <authorList>
            <person name="Peng X."/>
        </authorList>
    </citation>
    <scope>NUCLEOTIDE SEQUENCE</scope>
    <source>
        <strain evidence="8">SIG14</strain>
    </source>
</reference>
<organism evidence="8 9">
    <name type="scientific">Methanobrevibacter olleyae</name>
    <dbReference type="NCBI Taxonomy" id="294671"/>
    <lineage>
        <taxon>Archaea</taxon>
        <taxon>Methanobacteriati</taxon>
        <taxon>Methanobacteriota</taxon>
        <taxon>Methanomada group</taxon>
        <taxon>Methanobacteria</taxon>
        <taxon>Methanobacteriales</taxon>
        <taxon>Methanobacteriaceae</taxon>
        <taxon>Methanobrevibacter</taxon>
    </lineage>
</organism>
<dbReference type="Pfam" id="PF13847">
    <property type="entry name" value="Methyltransf_31"/>
    <property type="match status" value="1"/>
</dbReference>
<evidence type="ECO:0000256" key="2">
    <source>
        <dbReference type="ARBA" id="ARBA00022603"/>
    </source>
</evidence>
<evidence type="ECO:0000256" key="4">
    <source>
        <dbReference type="ARBA" id="ARBA00022691"/>
    </source>
</evidence>
<gene>
    <name evidence="8" type="primary">cbiE</name>
    <name evidence="5" type="synonym">cbiT</name>
    <name evidence="8" type="ORF">E7Z75_04570</name>
</gene>
<protein>
    <recommendedName>
        <fullName evidence="5">Probable cobalt-precorrin-6B C(15)-methyltransferase (decarboxylating)</fullName>
        <ecNumber evidence="5">2.1.1.196</ecNumber>
    </recommendedName>
</protein>
<keyword evidence="1 5" id="KW-0169">Cobalamin biosynthesis</keyword>
<dbReference type="SUPFAM" id="SSF53790">
    <property type="entry name" value="Tetrapyrrole methylase"/>
    <property type="match status" value="1"/>
</dbReference>
<comment type="similarity">
    <text evidence="5">Belongs to the methyltransferase superfamily. Archaeal-type CbiT family.</text>
</comment>
<evidence type="ECO:0000259" key="7">
    <source>
        <dbReference type="Pfam" id="PF13847"/>
    </source>
</evidence>
<dbReference type="InterPro" id="IPR012818">
    <property type="entry name" value="CbiE"/>
</dbReference>
<feature type="binding site" evidence="5">
    <location>
        <position position="273"/>
    </location>
    <ligand>
        <name>S-adenosyl-L-methionine</name>
        <dbReference type="ChEBI" id="CHEBI:59789"/>
    </ligand>
</feature>
<dbReference type="GO" id="GO:0008276">
    <property type="term" value="F:protein methyltransferase activity"/>
    <property type="evidence" value="ECO:0007669"/>
    <property type="project" value="InterPro"/>
</dbReference>
<feature type="domain" description="Tetrapyrrole methylase" evidence="6">
    <location>
        <begin position="6"/>
        <end position="187"/>
    </location>
</feature>
<dbReference type="Gene3D" id="3.40.1010.10">
    <property type="entry name" value="Cobalt-precorrin-4 Transmethylase, Domain 1"/>
    <property type="match status" value="1"/>
</dbReference>
<dbReference type="PANTHER" id="PTHR43182">
    <property type="entry name" value="COBALT-PRECORRIN-6B C(15)-METHYLTRANSFERASE (DECARBOXYLATING)"/>
    <property type="match status" value="1"/>
</dbReference>
<dbReference type="InterPro" id="IPR014008">
    <property type="entry name" value="Cbl_synth_MTase_CbiT"/>
</dbReference>
<dbReference type="Gene3D" id="3.30.950.10">
    <property type="entry name" value="Methyltransferase, Cobalt-precorrin-4 Transmethylase, Domain 2"/>
    <property type="match status" value="1"/>
</dbReference>
<dbReference type="Proteomes" id="UP000732619">
    <property type="component" value="Unassembled WGS sequence"/>
</dbReference>
<dbReference type="InterPro" id="IPR000878">
    <property type="entry name" value="4pyrrol_Mease"/>
</dbReference>
<keyword evidence="3 5" id="KW-0808">Transferase</keyword>
<dbReference type="InterPro" id="IPR014777">
    <property type="entry name" value="4pyrrole_Mease_sub1"/>
</dbReference>
<evidence type="ECO:0000313" key="9">
    <source>
        <dbReference type="Proteomes" id="UP000732619"/>
    </source>
</evidence>
<evidence type="ECO:0000259" key="6">
    <source>
        <dbReference type="Pfam" id="PF00590"/>
    </source>
</evidence>
<dbReference type="CDD" id="cd02440">
    <property type="entry name" value="AdoMet_MTases"/>
    <property type="match status" value="1"/>
</dbReference>
<dbReference type="InterPro" id="IPR035996">
    <property type="entry name" value="4pyrrol_Methylase_sf"/>
</dbReference>